<feature type="non-terminal residue" evidence="2">
    <location>
        <position position="46"/>
    </location>
</feature>
<feature type="non-terminal residue" evidence="2">
    <location>
        <position position="1"/>
    </location>
</feature>
<evidence type="ECO:0000313" key="2">
    <source>
        <dbReference type="EMBL" id="CAA9368412.1"/>
    </source>
</evidence>
<name>A0A6J4MWC4_9ACTN</name>
<evidence type="ECO:0000256" key="1">
    <source>
        <dbReference type="SAM" id="MobiDB-lite"/>
    </source>
</evidence>
<dbReference type="EMBL" id="CADCUL010000055">
    <property type="protein sequence ID" value="CAA9368412.1"/>
    <property type="molecule type" value="Genomic_DNA"/>
</dbReference>
<accession>A0A6J4MWC4</accession>
<proteinExistence type="predicted"/>
<dbReference type="AlphaFoldDB" id="A0A6J4MWC4"/>
<feature type="compositionally biased region" description="Basic residues" evidence="1">
    <location>
        <begin position="1"/>
        <end position="10"/>
    </location>
</feature>
<feature type="region of interest" description="Disordered" evidence="1">
    <location>
        <begin position="1"/>
        <end position="20"/>
    </location>
</feature>
<gene>
    <name evidence="2" type="ORF">AVDCRST_MAG21-402</name>
</gene>
<organism evidence="2">
    <name type="scientific">uncultured Nocardioidaceae bacterium</name>
    <dbReference type="NCBI Taxonomy" id="253824"/>
    <lineage>
        <taxon>Bacteria</taxon>
        <taxon>Bacillati</taxon>
        <taxon>Actinomycetota</taxon>
        <taxon>Actinomycetes</taxon>
        <taxon>Propionibacteriales</taxon>
        <taxon>Nocardioidaceae</taxon>
        <taxon>environmental samples</taxon>
    </lineage>
</organism>
<protein>
    <submittedName>
        <fullName evidence="2">Uncharacterized protein</fullName>
    </submittedName>
</protein>
<reference evidence="2" key="1">
    <citation type="submission" date="2020-02" db="EMBL/GenBank/DDBJ databases">
        <authorList>
            <person name="Meier V. D."/>
        </authorList>
    </citation>
    <scope>NUCLEOTIDE SEQUENCE</scope>
    <source>
        <strain evidence="2">AVDCRST_MAG21</strain>
    </source>
</reference>
<sequence length="46" mass="4974">GSRRWSHRRPGSVAGRLLPAQARRTAAPRRLRGVVVLTATAEVLGL</sequence>